<dbReference type="Proteomes" id="UP000011083">
    <property type="component" value="Unassembled WGS sequence"/>
</dbReference>
<dbReference type="AlphaFoldDB" id="L8HJ16"/>
<dbReference type="RefSeq" id="XP_004367935.1">
    <property type="nucleotide sequence ID" value="XM_004367878.1"/>
</dbReference>
<evidence type="ECO:0000313" key="2">
    <source>
        <dbReference type="Proteomes" id="UP000011083"/>
    </source>
</evidence>
<dbReference type="GeneID" id="14926224"/>
<dbReference type="SUPFAM" id="SSF52972">
    <property type="entry name" value="ITPase-like"/>
    <property type="match status" value="1"/>
</dbReference>
<reference evidence="1 2" key="1">
    <citation type="journal article" date="2013" name="Genome Biol.">
        <title>Genome of Acanthamoeba castellanii highlights extensive lateral gene transfer and early evolution of tyrosine kinase signaling.</title>
        <authorList>
            <person name="Clarke M."/>
            <person name="Lohan A.J."/>
            <person name="Liu B."/>
            <person name="Lagkouvardos I."/>
            <person name="Roy S."/>
            <person name="Zafar N."/>
            <person name="Bertelli C."/>
            <person name="Schilde C."/>
            <person name="Kianianmomeni A."/>
            <person name="Burglin T.R."/>
            <person name="Frech C."/>
            <person name="Turcotte B."/>
            <person name="Kopec K.O."/>
            <person name="Synnott J.M."/>
            <person name="Choo C."/>
            <person name="Paponov I."/>
            <person name="Finkler A."/>
            <person name="Soon Heng Tan C."/>
            <person name="Hutchins A.P."/>
            <person name="Weinmeier T."/>
            <person name="Rattei T."/>
            <person name="Chu J.S."/>
            <person name="Gimenez G."/>
            <person name="Irimia M."/>
            <person name="Rigden D.J."/>
            <person name="Fitzpatrick D.A."/>
            <person name="Lorenzo-Morales J."/>
            <person name="Bateman A."/>
            <person name="Chiu C.H."/>
            <person name="Tang P."/>
            <person name="Hegemann P."/>
            <person name="Fromm H."/>
            <person name="Raoult D."/>
            <person name="Greub G."/>
            <person name="Miranda-Saavedra D."/>
            <person name="Chen N."/>
            <person name="Nash P."/>
            <person name="Ginger M.L."/>
            <person name="Horn M."/>
            <person name="Schaap P."/>
            <person name="Caler L."/>
            <person name="Loftus B."/>
        </authorList>
    </citation>
    <scope>NUCLEOTIDE SEQUENCE [LARGE SCALE GENOMIC DNA]</scope>
    <source>
        <strain evidence="1 2">Neff</strain>
    </source>
</reference>
<dbReference type="VEuPathDB" id="AmoebaDB:ACA1_289120"/>
<dbReference type="EMBL" id="KB007805">
    <property type="protein sequence ID" value="ELR25180.1"/>
    <property type="molecule type" value="Genomic_DNA"/>
</dbReference>
<sequence>MAELSVEVRVVMCTQNEGKLTEVRKYFEARQTAAAGGDGAPSVRFVVVSPSEAGLPQVEVDEDQPTLEGNAAKKARQHYRLLPPSAATPTGPCPDQRSMTVVVADDTSLAIETLNGEPGIKVRRWKDGITSMTDEGIITHCLARMQGHSNRCAGGSDEEPEVEYFNGLLDGTILEEADPMRIAGFPMESLFYVDEYSLLLGTIQLLPPDEKLKYARLLDKLYARLVELALSSPPSS</sequence>
<accession>L8HJ16</accession>
<protein>
    <submittedName>
        <fullName evidence="1">Ham1 family</fullName>
    </submittedName>
</protein>
<organism evidence="1 2">
    <name type="scientific">Acanthamoeba castellanii (strain ATCC 30010 / Neff)</name>
    <dbReference type="NCBI Taxonomy" id="1257118"/>
    <lineage>
        <taxon>Eukaryota</taxon>
        <taxon>Amoebozoa</taxon>
        <taxon>Discosea</taxon>
        <taxon>Longamoebia</taxon>
        <taxon>Centramoebida</taxon>
        <taxon>Acanthamoebidae</taxon>
        <taxon>Acanthamoeba</taxon>
    </lineage>
</organism>
<dbReference type="Gene3D" id="3.90.950.10">
    <property type="match status" value="1"/>
</dbReference>
<dbReference type="KEGG" id="acan:ACA1_289120"/>
<proteinExistence type="predicted"/>
<name>L8HJ16_ACACF</name>
<dbReference type="InterPro" id="IPR002637">
    <property type="entry name" value="RdgB/HAM1"/>
</dbReference>
<evidence type="ECO:0000313" key="1">
    <source>
        <dbReference type="EMBL" id="ELR25180.1"/>
    </source>
</evidence>
<dbReference type="InterPro" id="IPR029001">
    <property type="entry name" value="ITPase-like_fam"/>
</dbReference>
<keyword evidence="2" id="KW-1185">Reference proteome</keyword>
<gene>
    <name evidence="1" type="ORF">ACA1_289120</name>
</gene>
<dbReference type="GO" id="GO:0047429">
    <property type="term" value="F:nucleoside triphosphate diphosphatase activity"/>
    <property type="evidence" value="ECO:0007669"/>
    <property type="project" value="InterPro"/>
</dbReference>
<dbReference type="GO" id="GO:0009143">
    <property type="term" value="P:nucleoside triphosphate catabolic process"/>
    <property type="evidence" value="ECO:0007669"/>
    <property type="project" value="InterPro"/>
</dbReference>
<dbReference type="Pfam" id="PF01725">
    <property type="entry name" value="Ham1p_like"/>
    <property type="match status" value="1"/>
</dbReference>
<dbReference type="OrthoDB" id="6288734at2759"/>